<evidence type="ECO:0000256" key="2">
    <source>
        <dbReference type="ARBA" id="ARBA00022840"/>
    </source>
</evidence>
<evidence type="ECO:0000256" key="3">
    <source>
        <dbReference type="PROSITE-ProRule" id="PRU00289"/>
    </source>
</evidence>
<dbReference type="Proteomes" id="UP000283095">
    <property type="component" value="Chromosome"/>
</dbReference>
<protein>
    <recommendedName>
        <fullName evidence="4">FtsK domain-containing protein</fullName>
    </recommendedName>
</protein>
<evidence type="ECO:0000256" key="1">
    <source>
        <dbReference type="ARBA" id="ARBA00022741"/>
    </source>
</evidence>
<sequence length="738" mass="84443">MKLEKRSYRYIKYKMNQFQQDVMDSFLDSNHASEGVFGFEIANTPSKKEILAFSPSFLRIDLPISSLDTPILYYENQSKCYELTMEYPTFLPLYNEPIDLINKIMNVDVLDGVLFNQILISKYKGRWRENLVDMYDDYLKGNDYPSSVAVIRNIQTGLIKLFNKIGNFEISHSYSTDVEEKILEPNYRMEMRFLINSKNSEEIVQNVNDLLKKLDFFNKITVKTVENNDQFIEDIRQKNFSSTSKNIYYSRSEVMNILSDSETSNQPIALIENKTDKSLVNTSCVNFIELLPRGKERNQVIDKSITKLLESAFSRLNITKSKLKIQSIEQGATLQKATVTIPKDTTYSHVEKNLKNIQATIGNEAVSMEIGDKPETINFYLPCENREVVYLRSLMETEQWKEFTKEAILPFVVGEDSIGNPLFADLQKLIHILIAGATGSGKSVFLNSIIFSLLLSKTPDELQLYLIDPKQVELGIYKDVPHVKKVITDMDKAYQILNSLIVEMENRYNTFSNAGVRNIESYNQKSNHPLPYIITIIDELADLMDTHKKTEELIKRLGQKARAAGIHLIVATQRPSVKVITGDIKANLPSSFCLRLKSQHDYKTVFGKGIPFNLLGNGDAVASIEGNQKEFERFQSPVVSLDDDEVVDILDELSNQIGECDTKELEIIDPESNLDKLKRLIATTGEKRVAALRKEMGIRINDVSELMQQLTEEGWLEKQGRSYNIIATEEELNKWRES</sequence>
<dbReference type="PANTHER" id="PTHR22683">
    <property type="entry name" value="SPORULATION PROTEIN RELATED"/>
    <property type="match status" value="1"/>
</dbReference>
<dbReference type="InterPro" id="IPR002543">
    <property type="entry name" value="FtsK_dom"/>
</dbReference>
<evidence type="ECO:0000313" key="6">
    <source>
        <dbReference type="Proteomes" id="UP000283095"/>
    </source>
</evidence>
<feature type="binding site" evidence="3">
    <location>
        <begin position="436"/>
        <end position="443"/>
    </location>
    <ligand>
        <name>ATP</name>
        <dbReference type="ChEBI" id="CHEBI:30616"/>
    </ligand>
</feature>
<dbReference type="GO" id="GO:0005524">
    <property type="term" value="F:ATP binding"/>
    <property type="evidence" value="ECO:0007669"/>
    <property type="project" value="UniProtKB-UniRule"/>
</dbReference>
<proteinExistence type="predicted"/>
<name>A0A3T0KTQ0_9BACI</name>
<keyword evidence="2 3" id="KW-0067">ATP-binding</keyword>
<feature type="domain" description="FtsK" evidence="4">
    <location>
        <begin position="419"/>
        <end position="603"/>
    </location>
</feature>
<keyword evidence="1 3" id="KW-0547">Nucleotide-binding</keyword>
<dbReference type="AlphaFoldDB" id="A0A3T0KTQ0"/>
<dbReference type="EMBL" id="CP026095">
    <property type="protein sequence ID" value="AZV43698.1"/>
    <property type="molecule type" value="Genomic_DNA"/>
</dbReference>
<organism evidence="5 6">
    <name type="scientific">Peribacillus asahii</name>
    <dbReference type="NCBI Taxonomy" id="228899"/>
    <lineage>
        <taxon>Bacteria</taxon>
        <taxon>Bacillati</taxon>
        <taxon>Bacillota</taxon>
        <taxon>Bacilli</taxon>
        <taxon>Bacillales</taxon>
        <taxon>Bacillaceae</taxon>
        <taxon>Peribacillus</taxon>
    </lineage>
</organism>
<dbReference type="InterPro" id="IPR050206">
    <property type="entry name" value="FtsK/SpoIIIE/SftA"/>
</dbReference>
<dbReference type="InterPro" id="IPR027417">
    <property type="entry name" value="P-loop_NTPase"/>
</dbReference>
<dbReference type="GO" id="GO:0003677">
    <property type="term" value="F:DNA binding"/>
    <property type="evidence" value="ECO:0007669"/>
    <property type="project" value="InterPro"/>
</dbReference>
<dbReference type="Pfam" id="PF01580">
    <property type="entry name" value="FtsK_SpoIIIE"/>
    <property type="match status" value="1"/>
</dbReference>
<reference evidence="5 6" key="1">
    <citation type="submission" date="2018-01" db="EMBL/GenBank/DDBJ databases">
        <title>Bacillus asahii Genome sequencing and assembly.</title>
        <authorList>
            <person name="Jiang H."/>
            <person name="Feng Y."/>
            <person name="Zhao F."/>
            <person name="Lin X."/>
        </authorList>
    </citation>
    <scope>NUCLEOTIDE SEQUENCE [LARGE SCALE GENOMIC DNA]</scope>
    <source>
        <strain evidence="5 6">OM18</strain>
    </source>
</reference>
<dbReference type="OrthoDB" id="2797789at2"/>
<dbReference type="CDD" id="cd01127">
    <property type="entry name" value="TrwB_TraG_TraD_VirD4"/>
    <property type="match status" value="1"/>
</dbReference>
<gene>
    <name evidence="5" type="ORF">BAOM_3089</name>
</gene>
<dbReference type="PROSITE" id="PS50901">
    <property type="entry name" value="FTSK"/>
    <property type="match status" value="1"/>
</dbReference>
<dbReference type="KEGG" id="pasa:BAOM_3089"/>
<dbReference type="PANTHER" id="PTHR22683:SF1">
    <property type="entry name" value="TYPE VII SECRETION SYSTEM PROTEIN ESSC"/>
    <property type="match status" value="1"/>
</dbReference>
<dbReference type="Gene3D" id="3.40.50.300">
    <property type="entry name" value="P-loop containing nucleotide triphosphate hydrolases"/>
    <property type="match status" value="1"/>
</dbReference>
<evidence type="ECO:0000259" key="4">
    <source>
        <dbReference type="PROSITE" id="PS50901"/>
    </source>
</evidence>
<dbReference type="SUPFAM" id="SSF52540">
    <property type="entry name" value="P-loop containing nucleoside triphosphate hydrolases"/>
    <property type="match status" value="1"/>
</dbReference>
<accession>A0A3T0KTQ0</accession>
<evidence type="ECO:0000313" key="5">
    <source>
        <dbReference type="EMBL" id="AZV43698.1"/>
    </source>
</evidence>
<dbReference type="RefSeq" id="WP_127760819.1">
    <property type="nucleotide sequence ID" value="NZ_CP026095.1"/>
</dbReference>